<feature type="domain" description="F-box associated beta-propeller type 1" evidence="1">
    <location>
        <begin position="352"/>
        <end position="447"/>
    </location>
</feature>
<keyword evidence="3" id="KW-1185">Reference proteome</keyword>
<comment type="caution">
    <text evidence="2">The sequence shown here is derived from an EMBL/GenBank/DDBJ whole genome shotgun (WGS) entry which is preliminary data.</text>
</comment>
<feature type="domain" description="F-box associated beta-propeller type 1" evidence="1">
    <location>
        <begin position="166"/>
        <end position="286"/>
    </location>
</feature>
<evidence type="ECO:0000313" key="2">
    <source>
        <dbReference type="EMBL" id="KAH0919283.1"/>
    </source>
</evidence>
<dbReference type="Proteomes" id="UP000824890">
    <property type="component" value="Unassembled WGS sequence"/>
</dbReference>
<name>A0ABQ8CRR4_BRANA</name>
<dbReference type="EMBL" id="JAGKQM010000007">
    <property type="protein sequence ID" value="KAH0919283.1"/>
    <property type="molecule type" value="Genomic_DNA"/>
</dbReference>
<sequence length="469" mass="55078">MHGSLRICESSTINVQSLERFILFDGLQRRWNIINIGRRESGESRMIMIMDHNVYLKSIVVNENPSIKRLGKLTCLTHGQVKISQVFHCDGLLLCILKDDKRLLVWNPCLGQTRWIEKGRHADVRAKYKYAIGYGYEEDSCRRHYKILRFIVPKIREDFLMGINLCGRGVSLKGNTYWCVADPRRQIAHTNEIRRASYRFKQLVILSCVRDEKLSVLLQSWESLVVDIWISDKIDEQKVLWSKFLRVYTFTSLVSKISDGRFFVEEEKKLAMIFGKDGDKKLDTVRMKTLENWILESLQTKSVGHLCALMFQVWCKSSHTKPVQRSIKPPKTSSEKRRYDVRTLRQRVLATFISLKVDWGTKVWWSKFLRVDMGPFSSLISKFSDGCFFVEEEKKVAIVKTKDRNERSDTIKVFGEDGYFRELDLGEPSDKECWPLVCPYVPSFVQIKTHKSYSEKRRYDNKRIKHKNK</sequence>
<proteinExistence type="predicted"/>
<dbReference type="NCBIfam" id="TIGR01640">
    <property type="entry name" value="F_box_assoc_1"/>
    <property type="match status" value="1"/>
</dbReference>
<dbReference type="Pfam" id="PF07734">
    <property type="entry name" value="FBA_1"/>
    <property type="match status" value="3"/>
</dbReference>
<evidence type="ECO:0000313" key="3">
    <source>
        <dbReference type="Proteomes" id="UP000824890"/>
    </source>
</evidence>
<reference evidence="2 3" key="1">
    <citation type="submission" date="2021-05" db="EMBL/GenBank/DDBJ databases">
        <title>Genome Assembly of Synthetic Allotetraploid Brassica napus Reveals Homoeologous Exchanges between Subgenomes.</title>
        <authorList>
            <person name="Davis J.T."/>
        </authorList>
    </citation>
    <scope>NUCLEOTIDE SEQUENCE [LARGE SCALE GENOMIC DNA]</scope>
    <source>
        <strain evidence="3">cv. Da-Ae</strain>
        <tissue evidence="2">Seedling</tissue>
    </source>
</reference>
<protein>
    <recommendedName>
        <fullName evidence="1">F-box associated beta-propeller type 1 domain-containing protein</fullName>
    </recommendedName>
</protein>
<gene>
    <name evidence="2" type="ORF">HID58_026943</name>
</gene>
<feature type="domain" description="F-box associated beta-propeller type 1" evidence="1">
    <location>
        <begin position="45"/>
        <end position="151"/>
    </location>
</feature>
<dbReference type="InterPro" id="IPR017451">
    <property type="entry name" value="F-box-assoc_interact_dom"/>
</dbReference>
<accession>A0ABQ8CRR4</accession>
<evidence type="ECO:0000259" key="1">
    <source>
        <dbReference type="Pfam" id="PF07734"/>
    </source>
</evidence>
<organism evidence="2 3">
    <name type="scientific">Brassica napus</name>
    <name type="common">Rape</name>
    <dbReference type="NCBI Taxonomy" id="3708"/>
    <lineage>
        <taxon>Eukaryota</taxon>
        <taxon>Viridiplantae</taxon>
        <taxon>Streptophyta</taxon>
        <taxon>Embryophyta</taxon>
        <taxon>Tracheophyta</taxon>
        <taxon>Spermatophyta</taxon>
        <taxon>Magnoliopsida</taxon>
        <taxon>eudicotyledons</taxon>
        <taxon>Gunneridae</taxon>
        <taxon>Pentapetalae</taxon>
        <taxon>rosids</taxon>
        <taxon>malvids</taxon>
        <taxon>Brassicales</taxon>
        <taxon>Brassicaceae</taxon>
        <taxon>Brassiceae</taxon>
        <taxon>Brassica</taxon>
    </lineage>
</organism>
<dbReference type="InterPro" id="IPR006527">
    <property type="entry name" value="F-box-assoc_dom_typ1"/>
</dbReference>